<dbReference type="AlphaFoldDB" id="F1A1J1"/>
<gene>
    <name evidence="2" type="ORF">DICPUDRAFT_158400</name>
</gene>
<evidence type="ECO:0000313" key="2">
    <source>
        <dbReference type="EMBL" id="EGC29932.1"/>
    </source>
</evidence>
<feature type="compositionally biased region" description="Low complexity" evidence="1">
    <location>
        <begin position="60"/>
        <end position="69"/>
    </location>
</feature>
<name>F1A1J1_DICPU</name>
<dbReference type="RefSeq" id="XP_003293535.1">
    <property type="nucleotide sequence ID" value="XM_003293487.1"/>
</dbReference>
<feature type="compositionally biased region" description="Polar residues" evidence="1">
    <location>
        <begin position="70"/>
        <end position="79"/>
    </location>
</feature>
<feature type="compositionally biased region" description="Basic and acidic residues" evidence="1">
    <location>
        <begin position="81"/>
        <end position="90"/>
    </location>
</feature>
<dbReference type="GeneID" id="10504851"/>
<evidence type="ECO:0000313" key="3">
    <source>
        <dbReference type="Proteomes" id="UP000001064"/>
    </source>
</evidence>
<sequence>MEESDDPVPDILATSPIPSPKGNRRAVSMVPPLPPLALQQHISSTFTASSNTLATIHTSTSTVSSTTTSPINSNIVKSGSNKRDSFDSKEMKPLTSALEEMLLQQSTQIFQQQPYRK</sequence>
<dbReference type="Proteomes" id="UP000001064">
    <property type="component" value="Unassembled WGS sequence"/>
</dbReference>
<evidence type="ECO:0000256" key="1">
    <source>
        <dbReference type="SAM" id="MobiDB-lite"/>
    </source>
</evidence>
<accession>F1A1J1</accession>
<organism evidence="2 3">
    <name type="scientific">Dictyostelium purpureum</name>
    <name type="common">Slime mold</name>
    <dbReference type="NCBI Taxonomy" id="5786"/>
    <lineage>
        <taxon>Eukaryota</taxon>
        <taxon>Amoebozoa</taxon>
        <taxon>Evosea</taxon>
        <taxon>Eumycetozoa</taxon>
        <taxon>Dictyostelia</taxon>
        <taxon>Dictyosteliales</taxon>
        <taxon>Dictyosteliaceae</taxon>
        <taxon>Dictyostelium</taxon>
    </lineage>
</organism>
<dbReference type="KEGG" id="dpp:DICPUDRAFT_158400"/>
<dbReference type="VEuPathDB" id="AmoebaDB:DICPUDRAFT_158400"/>
<reference evidence="3" key="1">
    <citation type="journal article" date="2011" name="Genome Biol.">
        <title>Comparative genomics of the social amoebae Dictyostelium discoideum and Dictyostelium purpureum.</title>
        <authorList>
            <consortium name="US DOE Joint Genome Institute (JGI-PGF)"/>
            <person name="Sucgang R."/>
            <person name="Kuo A."/>
            <person name="Tian X."/>
            <person name="Salerno W."/>
            <person name="Parikh A."/>
            <person name="Feasley C.L."/>
            <person name="Dalin E."/>
            <person name="Tu H."/>
            <person name="Huang E."/>
            <person name="Barry K."/>
            <person name="Lindquist E."/>
            <person name="Shapiro H."/>
            <person name="Bruce D."/>
            <person name="Schmutz J."/>
            <person name="Salamov A."/>
            <person name="Fey P."/>
            <person name="Gaudet P."/>
            <person name="Anjard C."/>
            <person name="Babu M.M."/>
            <person name="Basu S."/>
            <person name="Bushmanova Y."/>
            <person name="van der Wel H."/>
            <person name="Katoh-Kurasawa M."/>
            <person name="Dinh C."/>
            <person name="Coutinho P.M."/>
            <person name="Saito T."/>
            <person name="Elias M."/>
            <person name="Schaap P."/>
            <person name="Kay R.R."/>
            <person name="Henrissat B."/>
            <person name="Eichinger L."/>
            <person name="Rivero F."/>
            <person name="Putnam N.H."/>
            <person name="West C.M."/>
            <person name="Loomis W.F."/>
            <person name="Chisholm R.L."/>
            <person name="Shaulsky G."/>
            <person name="Strassmann J.E."/>
            <person name="Queller D.C."/>
            <person name="Kuspa A."/>
            <person name="Grigoriev I.V."/>
        </authorList>
    </citation>
    <scope>NUCLEOTIDE SEQUENCE [LARGE SCALE GENOMIC DNA]</scope>
    <source>
        <strain evidence="3">QSDP1</strain>
    </source>
</reference>
<feature type="region of interest" description="Disordered" evidence="1">
    <location>
        <begin position="1"/>
        <end position="28"/>
    </location>
</feature>
<proteinExistence type="predicted"/>
<feature type="region of interest" description="Disordered" evidence="1">
    <location>
        <begin position="60"/>
        <end position="90"/>
    </location>
</feature>
<protein>
    <submittedName>
        <fullName evidence="2">Uncharacterized protein</fullName>
    </submittedName>
</protein>
<dbReference type="InParanoid" id="F1A1J1"/>
<keyword evidence="3" id="KW-1185">Reference proteome</keyword>
<dbReference type="EMBL" id="GL871375">
    <property type="protein sequence ID" value="EGC29932.1"/>
    <property type="molecule type" value="Genomic_DNA"/>
</dbReference>